<proteinExistence type="predicted"/>
<dbReference type="Gene3D" id="3.40.630.30">
    <property type="match status" value="1"/>
</dbReference>
<accession>A0A401FNF6</accession>
<dbReference type="EMBL" id="BEXA01000004">
    <property type="protein sequence ID" value="GAY73894.1"/>
    <property type="molecule type" value="Genomic_DNA"/>
</dbReference>
<sequence>MSVFVIERNINLADEFDDKDNDSMTYAVIFDENIPVATGRFETPDKQTLRIGRVATLKSIVGNI</sequence>
<evidence type="ECO:0000313" key="2">
    <source>
        <dbReference type="Proteomes" id="UP000286974"/>
    </source>
</evidence>
<evidence type="ECO:0000313" key="1">
    <source>
        <dbReference type="EMBL" id="GAY73894.1"/>
    </source>
</evidence>
<protein>
    <submittedName>
        <fullName evidence="1">Uncharacterized protein</fullName>
    </submittedName>
</protein>
<name>A0A401FNF6_9LACO</name>
<dbReference type="RefSeq" id="WP_369689726.1">
    <property type="nucleotide sequence ID" value="NZ_BEXA01000004.1"/>
</dbReference>
<keyword evidence="2" id="KW-1185">Reference proteome</keyword>
<reference evidence="1 2" key="1">
    <citation type="submission" date="2017-11" db="EMBL/GenBank/DDBJ databases">
        <title>Draft Genome Sequence of Lactobacillus curieae NBRC 111893 isolated from Koso, a Japanese sugar-Vegetable Fermented Beverage.</title>
        <authorList>
            <person name="Chiou T.Y."/>
            <person name="Oshima K."/>
            <person name="Suda W."/>
            <person name="Hattori M."/>
            <person name="Takahashi T."/>
        </authorList>
    </citation>
    <scope>NUCLEOTIDE SEQUENCE [LARGE SCALE GENOMIC DNA]</scope>
    <source>
        <strain evidence="1 2">NBRC111893</strain>
    </source>
</reference>
<comment type="caution">
    <text evidence="1">The sequence shown here is derived from an EMBL/GenBank/DDBJ whole genome shotgun (WGS) entry which is preliminary data.</text>
</comment>
<dbReference type="SUPFAM" id="SSF55729">
    <property type="entry name" value="Acyl-CoA N-acyltransferases (Nat)"/>
    <property type="match status" value="1"/>
</dbReference>
<dbReference type="InterPro" id="IPR016181">
    <property type="entry name" value="Acyl_CoA_acyltransferase"/>
</dbReference>
<organism evidence="1 2">
    <name type="scientific">Lentilactobacillus kosonis</name>
    <dbReference type="NCBI Taxonomy" id="2810561"/>
    <lineage>
        <taxon>Bacteria</taxon>
        <taxon>Bacillati</taxon>
        <taxon>Bacillota</taxon>
        <taxon>Bacilli</taxon>
        <taxon>Lactobacillales</taxon>
        <taxon>Lactobacillaceae</taxon>
        <taxon>Lentilactobacillus</taxon>
    </lineage>
</organism>
<dbReference type="Proteomes" id="UP000286974">
    <property type="component" value="Unassembled WGS sequence"/>
</dbReference>
<gene>
    <name evidence="1" type="ORF">NBRC111893_2040</name>
</gene>
<dbReference type="AlphaFoldDB" id="A0A401FNF6"/>